<feature type="compositionally biased region" description="Acidic residues" evidence="2">
    <location>
        <begin position="123"/>
        <end position="135"/>
    </location>
</feature>
<evidence type="ECO:0000313" key="3">
    <source>
        <dbReference type="EMBL" id="EXA33685.1"/>
    </source>
</evidence>
<keyword evidence="1" id="KW-0175">Coiled coil</keyword>
<evidence type="ECO:0000256" key="2">
    <source>
        <dbReference type="SAM" id="MobiDB-lite"/>
    </source>
</evidence>
<feature type="region of interest" description="Disordered" evidence="2">
    <location>
        <begin position="119"/>
        <end position="139"/>
    </location>
</feature>
<feature type="coiled-coil region" evidence="1">
    <location>
        <begin position="195"/>
        <end position="222"/>
    </location>
</feature>
<organism evidence="3">
    <name type="scientific">Fusarium oxysporum f. sp. pisi HDV247</name>
    <dbReference type="NCBI Taxonomy" id="1080344"/>
    <lineage>
        <taxon>Eukaryota</taxon>
        <taxon>Fungi</taxon>
        <taxon>Dikarya</taxon>
        <taxon>Ascomycota</taxon>
        <taxon>Pezizomycotina</taxon>
        <taxon>Sordariomycetes</taxon>
        <taxon>Hypocreomycetidae</taxon>
        <taxon>Hypocreales</taxon>
        <taxon>Nectriaceae</taxon>
        <taxon>Fusarium</taxon>
        <taxon>Fusarium oxysporum species complex</taxon>
    </lineage>
</organism>
<dbReference type="OrthoDB" id="5103436at2759"/>
<name>W9P113_FUSOX</name>
<evidence type="ECO:0000256" key="1">
    <source>
        <dbReference type="SAM" id="Coils"/>
    </source>
</evidence>
<sequence>MMLHSRPDSAKKFQGEMDRYKQSAEYQHPVMKKVISTLKENFDKAAKDMSVLLANNLASFVRYELTNLSSSVVAHITLCSVYNRVLSSFWEVEFPADKIIYPSNKSEEEQELLFIAPSLDDRVEPEDEPEDEQSDSDGLAIARTTESSAPTHTPERAKMESRLAGMEAHFLFIRSQQKRQSELIEEGIQTIRKMAKSLKTEKEQTELSREDAEVEIASYELVTHGVSSNDGAVEDEVD</sequence>
<gene>
    <name evidence="3" type="ORF">FOVG_14987</name>
</gene>
<dbReference type="AlphaFoldDB" id="W9P113"/>
<reference evidence="3" key="2">
    <citation type="submission" date="2012-05" db="EMBL/GenBank/DDBJ databases">
        <title>Annotation of the Genome Sequence of Fusarium oxysporum HDV247.</title>
        <authorList>
            <consortium name="The Broad Institute Genomics Platform"/>
            <person name="Ma L.-J."/>
            <person name="Corby-Kistler H."/>
            <person name="Broz K."/>
            <person name="Gale L.R."/>
            <person name="Jonkers W."/>
            <person name="O'Donnell K."/>
            <person name="Ploetz R."/>
            <person name="Steinberg C."/>
            <person name="Schwartz D.C."/>
            <person name="VanEtten H."/>
            <person name="Zhou S."/>
            <person name="Young S.K."/>
            <person name="Zeng Q."/>
            <person name="Gargeya S."/>
            <person name="Fitzgerald M."/>
            <person name="Abouelleil A."/>
            <person name="Alvarado L."/>
            <person name="Chapman S.B."/>
            <person name="Gainer-Dewar J."/>
            <person name="Goldberg J."/>
            <person name="Griggs A."/>
            <person name="Gujja S."/>
            <person name="Hansen M."/>
            <person name="Howarth C."/>
            <person name="Imamovic A."/>
            <person name="Ireland A."/>
            <person name="Larimer J."/>
            <person name="McCowan C."/>
            <person name="Murphy C."/>
            <person name="Pearson M."/>
            <person name="Poon T.W."/>
            <person name="Priest M."/>
            <person name="Roberts A."/>
            <person name="Saif S."/>
            <person name="Shea T."/>
            <person name="Sykes S."/>
            <person name="Wortman J."/>
            <person name="Nusbaum C."/>
            <person name="Birren B."/>
        </authorList>
    </citation>
    <scope>NUCLEOTIDE SEQUENCE</scope>
    <source>
        <strain evidence="3">HDV247</strain>
    </source>
</reference>
<dbReference type="HOGENOM" id="CLU_110322_0_0_1"/>
<dbReference type="EMBL" id="JH650984">
    <property type="protein sequence ID" value="EXA33685.1"/>
    <property type="molecule type" value="Genomic_DNA"/>
</dbReference>
<accession>W9P113</accession>
<protein>
    <submittedName>
        <fullName evidence="3">Uncharacterized protein</fullName>
    </submittedName>
</protein>
<dbReference type="Proteomes" id="UP000030751">
    <property type="component" value="Unassembled WGS sequence"/>
</dbReference>
<proteinExistence type="predicted"/>
<reference evidence="3" key="1">
    <citation type="submission" date="2011-10" db="EMBL/GenBank/DDBJ databases">
        <title>The Genome Sequence of Fusarium oxysporum HDV247.</title>
        <authorList>
            <consortium name="The Broad Institute Genome Sequencing Platform"/>
            <person name="Ma L.-J."/>
            <person name="Gale L.R."/>
            <person name="Schwartz D.C."/>
            <person name="Zhou S."/>
            <person name="Corby-Kistler H."/>
            <person name="Young S.K."/>
            <person name="Zeng Q."/>
            <person name="Gargeya S."/>
            <person name="Fitzgerald M."/>
            <person name="Haas B."/>
            <person name="Abouelleil A."/>
            <person name="Alvarado L."/>
            <person name="Arachchi H.M."/>
            <person name="Berlin A."/>
            <person name="Brown A."/>
            <person name="Chapman S.B."/>
            <person name="Chen Z."/>
            <person name="Dunbar C."/>
            <person name="Freedman E."/>
            <person name="Gearin G."/>
            <person name="Goldberg J."/>
            <person name="Griggs A."/>
            <person name="Gujja S."/>
            <person name="Heiman D."/>
            <person name="Howarth C."/>
            <person name="Larson L."/>
            <person name="Lui A."/>
            <person name="MacDonald P.J.P."/>
            <person name="Montmayeur A."/>
            <person name="Murphy C."/>
            <person name="Neiman D."/>
            <person name="Pearson M."/>
            <person name="Priest M."/>
            <person name="Roberts A."/>
            <person name="Saif S."/>
            <person name="Shea T."/>
            <person name="Shenoy N."/>
            <person name="Sisk P."/>
            <person name="Stolte C."/>
            <person name="Sykes S."/>
            <person name="Wortman J."/>
            <person name="Nusbaum C."/>
            <person name="Birren B."/>
        </authorList>
    </citation>
    <scope>NUCLEOTIDE SEQUENCE [LARGE SCALE GENOMIC DNA]</scope>
    <source>
        <strain evidence="3">HDV247</strain>
    </source>
</reference>